<sequence>MRQEATRALRAGWSADIGAVNPYRGQLVLAKCWMAGYRRMLRVRIETGPAMQKYLQARARG</sequence>
<reference evidence="1 2" key="1">
    <citation type="journal article" date="2019" name="Emerg. Microbes Infect.">
        <title>Comprehensive subspecies identification of 175 nontuberculous mycobacteria species based on 7547 genomic profiles.</title>
        <authorList>
            <person name="Matsumoto Y."/>
            <person name="Kinjo T."/>
            <person name="Motooka D."/>
            <person name="Nabeya D."/>
            <person name="Jung N."/>
            <person name="Uechi K."/>
            <person name="Horii T."/>
            <person name="Iida T."/>
            <person name="Fujita J."/>
            <person name="Nakamura S."/>
        </authorList>
    </citation>
    <scope>NUCLEOTIDE SEQUENCE [LARGE SCALE GENOMIC DNA]</scope>
    <source>
        <strain evidence="1 2">JCM 17324</strain>
    </source>
</reference>
<name>A0ABN5ZQP2_9MYCO</name>
<evidence type="ECO:0000313" key="2">
    <source>
        <dbReference type="Proteomes" id="UP000466831"/>
    </source>
</evidence>
<keyword evidence="2" id="KW-1185">Reference proteome</keyword>
<dbReference type="Pfam" id="PF04957">
    <property type="entry name" value="RMF"/>
    <property type="match status" value="1"/>
</dbReference>
<gene>
    <name evidence="1" type="ORF">MMARJ_17320</name>
</gene>
<organism evidence="1 2">
    <name type="scientific">Mycobacterium marseillense</name>
    <dbReference type="NCBI Taxonomy" id="701042"/>
    <lineage>
        <taxon>Bacteria</taxon>
        <taxon>Bacillati</taxon>
        <taxon>Actinomycetota</taxon>
        <taxon>Actinomycetes</taxon>
        <taxon>Mycobacteriales</taxon>
        <taxon>Mycobacteriaceae</taxon>
        <taxon>Mycobacterium</taxon>
        <taxon>Mycobacterium avium complex (MAC)</taxon>
    </lineage>
</organism>
<dbReference type="RefSeq" id="WP_083019233.1">
    <property type="nucleotide sequence ID" value="NZ_AP022584.1"/>
</dbReference>
<protein>
    <submittedName>
        <fullName evidence="1">Uncharacterized protein</fullName>
    </submittedName>
</protein>
<accession>A0ABN5ZQP2</accession>
<proteinExistence type="predicted"/>
<dbReference type="EMBL" id="AP022584">
    <property type="protein sequence ID" value="BBY10992.1"/>
    <property type="molecule type" value="Genomic_DNA"/>
</dbReference>
<evidence type="ECO:0000313" key="1">
    <source>
        <dbReference type="EMBL" id="BBY10992.1"/>
    </source>
</evidence>
<dbReference type="InterPro" id="IPR007040">
    <property type="entry name" value="Ribosome_modulation_factor"/>
</dbReference>
<dbReference type="Proteomes" id="UP000466831">
    <property type="component" value="Chromosome"/>
</dbReference>